<evidence type="ECO:0000256" key="1">
    <source>
        <dbReference type="SAM" id="MobiDB-lite"/>
    </source>
</evidence>
<name>A0A819SYH8_9BILA</name>
<evidence type="ECO:0000259" key="2">
    <source>
        <dbReference type="PROSITE" id="PS00028"/>
    </source>
</evidence>
<proteinExistence type="predicted"/>
<feature type="domain" description="C2H2-type" evidence="2">
    <location>
        <begin position="34"/>
        <end position="55"/>
    </location>
</feature>
<feature type="compositionally biased region" description="Polar residues" evidence="1">
    <location>
        <begin position="107"/>
        <end position="116"/>
    </location>
</feature>
<dbReference type="PROSITE" id="PS00028">
    <property type="entry name" value="ZINC_FINGER_C2H2_1"/>
    <property type="match status" value="1"/>
</dbReference>
<comment type="caution">
    <text evidence="4">The sequence shown here is derived from an EMBL/GenBank/DDBJ whole genome shotgun (WGS) entry which is preliminary data.</text>
</comment>
<dbReference type="EMBL" id="CAJNOG010000881">
    <property type="protein sequence ID" value="CAF1376033.1"/>
    <property type="molecule type" value="Genomic_DNA"/>
</dbReference>
<protein>
    <recommendedName>
        <fullName evidence="2">C2H2-type domain-containing protein</fullName>
    </recommendedName>
</protein>
<feature type="compositionally biased region" description="Acidic residues" evidence="1">
    <location>
        <begin position="94"/>
        <end position="105"/>
    </location>
</feature>
<feature type="compositionally biased region" description="Basic and acidic residues" evidence="1">
    <location>
        <begin position="15"/>
        <end position="25"/>
    </location>
</feature>
<dbReference type="Proteomes" id="UP000663845">
    <property type="component" value="Unassembled WGS sequence"/>
</dbReference>
<reference evidence="4" key="1">
    <citation type="submission" date="2021-02" db="EMBL/GenBank/DDBJ databases">
        <authorList>
            <person name="Nowell W R."/>
        </authorList>
    </citation>
    <scope>NUCLEOTIDE SEQUENCE</scope>
</reference>
<dbReference type="InterPro" id="IPR013087">
    <property type="entry name" value="Znf_C2H2_type"/>
</dbReference>
<feature type="non-terminal residue" evidence="4">
    <location>
        <position position="1"/>
    </location>
</feature>
<sequence>PSAQSPVPLVLLTNETEKSEKKNKPAEVENLFVCSTCSRKFPTDAGRIQHEQDKHKVGTLVDIFSTASTNDTQNHSQSSSHDNLLDSDLIALTYDDDDDDDDDWDLSQPNLLTVATETDLPVEDVNDDDSDASESSFAQIE</sequence>
<feature type="compositionally biased region" description="Acidic residues" evidence="1">
    <location>
        <begin position="120"/>
        <end position="132"/>
    </location>
</feature>
<accession>A0A819SYH8</accession>
<evidence type="ECO:0000313" key="5">
    <source>
        <dbReference type="Proteomes" id="UP000663844"/>
    </source>
</evidence>
<organism evidence="4 5">
    <name type="scientific">Adineta steineri</name>
    <dbReference type="NCBI Taxonomy" id="433720"/>
    <lineage>
        <taxon>Eukaryota</taxon>
        <taxon>Metazoa</taxon>
        <taxon>Spiralia</taxon>
        <taxon>Gnathifera</taxon>
        <taxon>Rotifera</taxon>
        <taxon>Eurotatoria</taxon>
        <taxon>Bdelloidea</taxon>
        <taxon>Adinetida</taxon>
        <taxon>Adinetidae</taxon>
        <taxon>Adineta</taxon>
    </lineage>
</organism>
<evidence type="ECO:0000313" key="3">
    <source>
        <dbReference type="EMBL" id="CAF1376033.1"/>
    </source>
</evidence>
<dbReference type="AlphaFoldDB" id="A0A819SYH8"/>
<evidence type="ECO:0000313" key="4">
    <source>
        <dbReference type="EMBL" id="CAF4070783.1"/>
    </source>
</evidence>
<gene>
    <name evidence="3" type="ORF">JYZ213_LOCUS36392</name>
    <name evidence="4" type="ORF">OXD698_LOCUS33709</name>
</gene>
<feature type="region of interest" description="Disordered" evidence="1">
    <location>
        <begin position="93"/>
        <end position="141"/>
    </location>
</feature>
<dbReference type="Proteomes" id="UP000663844">
    <property type="component" value="Unassembled WGS sequence"/>
</dbReference>
<feature type="region of interest" description="Disordered" evidence="1">
    <location>
        <begin position="1"/>
        <end position="25"/>
    </location>
</feature>
<dbReference type="EMBL" id="CAJOAZ010004682">
    <property type="protein sequence ID" value="CAF4070783.1"/>
    <property type="molecule type" value="Genomic_DNA"/>
</dbReference>